<protein>
    <recommendedName>
        <fullName evidence="3">N-acetyltransferase domain-containing protein</fullName>
    </recommendedName>
</protein>
<name>A0ABV0F4M3_9ENTE</name>
<reference evidence="2" key="1">
    <citation type="submission" date="2016-06" db="EMBL/GenBank/DDBJ databases">
        <title>Four novel species of enterococci isolated from chicken manure.</title>
        <authorList>
            <person name="Van Tyne D."/>
        </authorList>
    </citation>
    <scope>NUCLEOTIDE SEQUENCE [LARGE SCALE GENOMIC DNA]</scope>
    <source>
        <strain evidence="2">JM9A</strain>
    </source>
</reference>
<reference evidence="1 2" key="2">
    <citation type="submission" date="2024-02" db="EMBL/GenBank/DDBJ databases">
        <title>The Genome Sequence of Enterococcus diestrammenae JM9A.</title>
        <authorList>
            <person name="Earl A."/>
            <person name="Manson A."/>
            <person name="Gilmore M."/>
            <person name="Sanders J."/>
            <person name="Shea T."/>
            <person name="Howe W."/>
            <person name="Livny J."/>
            <person name="Cuomo C."/>
            <person name="Neafsey D."/>
            <person name="Birren B."/>
        </authorList>
    </citation>
    <scope>NUCLEOTIDE SEQUENCE [LARGE SCALE GENOMIC DNA]</scope>
    <source>
        <strain evidence="1 2">JM9A</strain>
    </source>
</reference>
<comment type="caution">
    <text evidence="1">The sequence shown here is derived from an EMBL/GenBank/DDBJ whole genome shotgun (WGS) entry which is preliminary data.</text>
</comment>
<dbReference type="Proteomes" id="UP001429357">
    <property type="component" value="Unassembled WGS sequence"/>
</dbReference>
<dbReference type="EMBL" id="MAEI02000001">
    <property type="protein sequence ID" value="MEO1781997.1"/>
    <property type="molecule type" value="Genomic_DNA"/>
</dbReference>
<dbReference type="SUPFAM" id="SSF55729">
    <property type="entry name" value="Acyl-CoA N-acyltransferases (Nat)"/>
    <property type="match status" value="1"/>
</dbReference>
<gene>
    <name evidence="1" type="ORF">BAU18_001590</name>
</gene>
<organism evidence="1 2">
    <name type="scientific">Enterococcus diestrammenae</name>
    <dbReference type="NCBI Taxonomy" id="1155073"/>
    <lineage>
        <taxon>Bacteria</taxon>
        <taxon>Bacillati</taxon>
        <taxon>Bacillota</taxon>
        <taxon>Bacilli</taxon>
        <taxon>Lactobacillales</taxon>
        <taxon>Enterococcaceae</taxon>
        <taxon>Enterococcus</taxon>
    </lineage>
</organism>
<dbReference type="RefSeq" id="WP_347301073.1">
    <property type="nucleotide sequence ID" value="NZ_MAEI02000001.1"/>
</dbReference>
<evidence type="ECO:0000313" key="1">
    <source>
        <dbReference type="EMBL" id="MEO1781997.1"/>
    </source>
</evidence>
<dbReference type="InterPro" id="IPR016181">
    <property type="entry name" value="Acyl_CoA_acyltransferase"/>
</dbReference>
<proteinExistence type="predicted"/>
<sequence>MTKFTNANDFELASDKDVLNIFKMINEHEVLYELEPKNFNDWKNEIVSKMIKNKLMIFFQKNRLNIIESVLIIEENSFYSNIYISFLSISLEERLNVRVLKNVLREIVDYTLESQYRKIRCATNISNIKMQSILKKLGFSLIEKQESKIYYSISVDTFLKIK</sequence>
<dbReference type="Gene3D" id="3.40.630.30">
    <property type="match status" value="1"/>
</dbReference>
<accession>A0ABV0F4M3</accession>
<evidence type="ECO:0000313" key="2">
    <source>
        <dbReference type="Proteomes" id="UP001429357"/>
    </source>
</evidence>
<keyword evidence="2" id="KW-1185">Reference proteome</keyword>
<evidence type="ECO:0008006" key="3">
    <source>
        <dbReference type="Google" id="ProtNLM"/>
    </source>
</evidence>